<dbReference type="GO" id="GO:0005524">
    <property type="term" value="F:ATP binding"/>
    <property type="evidence" value="ECO:0007669"/>
    <property type="project" value="UniProtKB-UniRule"/>
</dbReference>
<dbReference type="GO" id="GO:2001059">
    <property type="term" value="P:D-tagatose 6-phosphate catabolic process"/>
    <property type="evidence" value="ECO:0007669"/>
    <property type="project" value="UniProtKB-UniPathway"/>
</dbReference>
<dbReference type="InterPro" id="IPR017583">
    <property type="entry name" value="Tagatose/fructose_Pkinase"/>
</dbReference>
<dbReference type="EMBL" id="AZEC01000016">
    <property type="protein sequence ID" value="KRL09981.1"/>
    <property type="molecule type" value="Genomic_DNA"/>
</dbReference>
<dbReference type="GO" id="GO:0005829">
    <property type="term" value="C:cytosol"/>
    <property type="evidence" value="ECO:0007669"/>
    <property type="project" value="TreeGrafter"/>
</dbReference>
<dbReference type="OrthoDB" id="9801219at2"/>
<organism evidence="11 12">
    <name type="scientific">Schleiferilactobacillus perolens DSM 12744</name>
    <dbReference type="NCBI Taxonomy" id="1423792"/>
    <lineage>
        <taxon>Bacteria</taxon>
        <taxon>Bacillati</taxon>
        <taxon>Bacillota</taxon>
        <taxon>Bacilli</taxon>
        <taxon>Lactobacillales</taxon>
        <taxon>Lactobacillaceae</taxon>
        <taxon>Schleiferilactobacillus</taxon>
    </lineage>
</organism>
<dbReference type="PIRSF" id="PIRSF000535">
    <property type="entry name" value="1PFK/6PFK/LacC"/>
    <property type="match status" value="1"/>
</dbReference>
<name>A0A0R1MP06_9LACO</name>
<dbReference type="Gene3D" id="3.40.1190.20">
    <property type="match status" value="1"/>
</dbReference>
<keyword evidence="5 9" id="KW-0418">Kinase</keyword>
<dbReference type="InterPro" id="IPR029056">
    <property type="entry name" value="Ribokinase-like"/>
</dbReference>
<dbReference type="PATRIC" id="fig|1423792.3.peg.1046"/>
<dbReference type="STRING" id="1423792.FD09_GL001024"/>
<accession>A0A0R1MP06</accession>
<dbReference type="PROSITE" id="PS00584">
    <property type="entry name" value="PFKB_KINASES_2"/>
    <property type="match status" value="1"/>
</dbReference>
<dbReference type="InterPro" id="IPR002173">
    <property type="entry name" value="Carboh/pur_kinase_PfkB_CS"/>
</dbReference>
<dbReference type="EC" id="2.7.1.144" evidence="8"/>
<dbReference type="GO" id="GO:0008662">
    <property type="term" value="F:1-phosphofructokinase activity"/>
    <property type="evidence" value="ECO:0007669"/>
    <property type="project" value="UniProtKB-UniRule"/>
</dbReference>
<evidence type="ECO:0000256" key="8">
    <source>
        <dbReference type="PIRNR" id="PIRNR000535"/>
    </source>
</evidence>
<dbReference type="InterPro" id="IPR022463">
    <property type="entry name" value="1-PFruKinase"/>
</dbReference>
<comment type="caution">
    <text evidence="11">The sequence shown here is derived from an EMBL/GenBank/DDBJ whole genome shotgun (WGS) entry which is preliminary data.</text>
</comment>
<keyword evidence="12" id="KW-1185">Reference proteome</keyword>
<comment type="catalytic activity">
    <reaction evidence="7 9">
        <text>beta-D-fructose 1-phosphate + ATP = beta-D-fructose 1,6-bisphosphate + ADP + H(+)</text>
        <dbReference type="Rhea" id="RHEA:14213"/>
        <dbReference type="ChEBI" id="CHEBI:15378"/>
        <dbReference type="ChEBI" id="CHEBI:30616"/>
        <dbReference type="ChEBI" id="CHEBI:32966"/>
        <dbReference type="ChEBI" id="CHEBI:138881"/>
        <dbReference type="ChEBI" id="CHEBI:456216"/>
        <dbReference type="EC" id="2.7.1.56"/>
    </reaction>
</comment>
<keyword evidence="3 8" id="KW-0423">Lactose metabolism</keyword>
<comment type="catalytic activity">
    <reaction evidence="8">
        <text>D-tagatofuranose 6-phosphate + ATP = D-tagatofuranose 1,6-bisphosphate + ADP + H(+)</text>
        <dbReference type="Rhea" id="RHEA:12420"/>
        <dbReference type="ChEBI" id="CHEBI:15378"/>
        <dbReference type="ChEBI" id="CHEBI:30616"/>
        <dbReference type="ChEBI" id="CHEBI:58694"/>
        <dbReference type="ChEBI" id="CHEBI:58695"/>
        <dbReference type="ChEBI" id="CHEBI:456216"/>
        <dbReference type="EC" id="2.7.1.144"/>
    </reaction>
</comment>
<evidence type="ECO:0000256" key="1">
    <source>
        <dbReference type="ARBA" id="ARBA00005380"/>
    </source>
</evidence>
<keyword evidence="4 8" id="KW-0547">Nucleotide-binding</keyword>
<dbReference type="NCBIfam" id="TIGR03828">
    <property type="entry name" value="pfkB"/>
    <property type="match status" value="1"/>
</dbReference>
<dbReference type="PANTHER" id="PTHR46566:SF1">
    <property type="entry name" value="1-PHOSPHOFRUCTOKINASE"/>
    <property type="match status" value="1"/>
</dbReference>
<keyword evidence="6 8" id="KW-0067">ATP-binding</keyword>
<feature type="domain" description="Carbohydrate kinase PfkB" evidence="10">
    <location>
        <begin position="11"/>
        <end position="282"/>
    </location>
</feature>
<dbReference type="Proteomes" id="UP000051330">
    <property type="component" value="Unassembled WGS sequence"/>
</dbReference>
<evidence type="ECO:0000313" key="11">
    <source>
        <dbReference type="EMBL" id="KRL09981.1"/>
    </source>
</evidence>
<dbReference type="PANTHER" id="PTHR46566">
    <property type="entry name" value="1-PHOSPHOFRUCTOKINASE-RELATED"/>
    <property type="match status" value="1"/>
</dbReference>
<dbReference type="CDD" id="cd01164">
    <property type="entry name" value="FruK_PfkB_like"/>
    <property type="match status" value="1"/>
</dbReference>
<gene>
    <name evidence="11" type="ORF">FD09_GL001024</name>
</gene>
<dbReference type="NCBIfam" id="TIGR03168">
    <property type="entry name" value="1-PFK"/>
    <property type="match status" value="1"/>
</dbReference>
<dbReference type="Pfam" id="PF00294">
    <property type="entry name" value="PfkB"/>
    <property type="match status" value="1"/>
</dbReference>
<evidence type="ECO:0000256" key="4">
    <source>
        <dbReference type="ARBA" id="ARBA00022741"/>
    </source>
</evidence>
<evidence type="ECO:0000256" key="2">
    <source>
        <dbReference type="ARBA" id="ARBA00022679"/>
    </source>
</evidence>
<evidence type="ECO:0000259" key="10">
    <source>
        <dbReference type="Pfam" id="PF00294"/>
    </source>
</evidence>
<dbReference type="GO" id="GO:0044281">
    <property type="term" value="P:small molecule metabolic process"/>
    <property type="evidence" value="ECO:0007669"/>
    <property type="project" value="UniProtKB-ARBA"/>
</dbReference>
<protein>
    <recommendedName>
        <fullName evidence="8">Tagatose-6-phosphate kinase</fullName>
        <ecNumber evidence="8">2.7.1.144</ecNumber>
    </recommendedName>
</protein>
<dbReference type="AlphaFoldDB" id="A0A0R1MP06"/>
<evidence type="ECO:0000256" key="5">
    <source>
        <dbReference type="ARBA" id="ARBA00022777"/>
    </source>
</evidence>
<dbReference type="UniPathway" id="UPA00704">
    <property type="reaction ID" value="UER00715"/>
</dbReference>
<dbReference type="GO" id="GO:0016052">
    <property type="term" value="P:carbohydrate catabolic process"/>
    <property type="evidence" value="ECO:0007669"/>
    <property type="project" value="UniProtKB-ARBA"/>
</dbReference>
<dbReference type="GO" id="GO:0005988">
    <property type="term" value="P:lactose metabolic process"/>
    <property type="evidence" value="ECO:0007669"/>
    <property type="project" value="UniProtKB-KW"/>
</dbReference>
<evidence type="ECO:0000256" key="6">
    <source>
        <dbReference type="ARBA" id="ARBA00022840"/>
    </source>
</evidence>
<dbReference type="InterPro" id="IPR011611">
    <property type="entry name" value="PfkB_dom"/>
</dbReference>
<keyword evidence="2 8" id="KW-0808">Transferase</keyword>
<dbReference type="FunFam" id="3.40.1190.20:FF:000001">
    <property type="entry name" value="Phosphofructokinase"/>
    <property type="match status" value="1"/>
</dbReference>
<proteinExistence type="inferred from homology"/>
<evidence type="ECO:0000256" key="3">
    <source>
        <dbReference type="ARBA" id="ARBA00022736"/>
    </source>
</evidence>
<sequence length="304" mass="32265">MIYTITANPAIDYVLQMNKMDLGAVNRVPDAQLLAGGKGINVSQILNQLKVPNTALGFVGGEIGKILEKQLTAKHINDHFTRIADQTRINVKIKAGEETELNAAGPKITAAETASFFQELAAVTKGDVVIISGSLPASLAKDFYDEIIRRVQAAGADFAIDTTGQQLLDSLPLHPLVVKPNHHELADLFHTTFKDEADLIAHGQKLLALGAQHVLVSMAGAGAILITPDHVYRSLAPKGKVKNSVGAGDSMLAGFVGAFTHQQDPVEAFQYGLACGSATAFSEDIAERAAIDALLPDIQISTIQ</sequence>
<dbReference type="GO" id="GO:0009024">
    <property type="term" value="F:tagatose-6-phosphate kinase activity"/>
    <property type="evidence" value="ECO:0007669"/>
    <property type="project" value="UniProtKB-EC"/>
</dbReference>
<evidence type="ECO:0000256" key="7">
    <source>
        <dbReference type="ARBA" id="ARBA00047745"/>
    </source>
</evidence>
<comment type="pathway">
    <text evidence="8">Carbohydrate metabolism; D-tagatose 6-phosphate degradation; D-glyceraldehyde 3-phosphate and glycerone phosphate from D-tagatose 6-phosphate: step 1/2.</text>
</comment>
<dbReference type="SUPFAM" id="SSF53613">
    <property type="entry name" value="Ribokinase-like"/>
    <property type="match status" value="1"/>
</dbReference>
<comment type="similarity">
    <text evidence="8">Belongs to the carbohydrate kinase PfkB family. LacC subfamily.</text>
</comment>
<evidence type="ECO:0000313" key="12">
    <source>
        <dbReference type="Proteomes" id="UP000051330"/>
    </source>
</evidence>
<comment type="similarity">
    <text evidence="1">Belongs to the carbohydrate kinase pfkB family.</text>
</comment>
<evidence type="ECO:0000256" key="9">
    <source>
        <dbReference type="RuleBase" id="RU369061"/>
    </source>
</evidence>
<dbReference type="RefSeq" id="WP_057822167.1">
    <property type="nucleotide sequence ID" value="NZ_AZEC01000016.1"/>
</dbReference>
<comment type="function">
    <text evidence="9">Catalyzes the ATP-dependent phosphorylation of fructose-l-phosphate to fructose-l,6-bisphosphate.</text>
</comment>
<reference evidence="11 12" key="1">
    <citation type="journal article" date="2015" name="Genome Announc.">
        <title>Expanding the biotechnology potential of lactobacilli through comparative genomics of 213 strains and associated genera.</title>
        <authorList>
            <person name="Sun Z."/>
            <person name="Harris H.M."/>
            <person name="McCann A."/>
            <person name="Guo C."/>
            <person name="Argimon S."/>
            <person name="Zhang W."/>
            <person name="Yang X."/>
            <person name="Jeffery I.B."/>
            <person name="Cooney J.C."/>
            <person name="Kagawa T.F."/>
            <person name="Liu W."/>
            <person name="Song Y."/>
            <person name="Salvetti E."/>
            <person name="Wrobel A."/>
            <person name="Rasinkangas P."/>
            <person name="Parkhill J."/>
            <person name="Rea M.C."/>
            <person name="O'Sullivan O."/>
            <person name="Ritari J."/>
            <person name="Douillard F.P."/>
            <person name="Paul Ross R."/>
            <person name="Yang R."/>
            <person name="Briner A.E."/>
            <person name="Felis G.E."/>
            <person name="de Vos W.M."/>
            <person name="Barrangou R."/>
            <person name="Klaenhammer T.R."/>
            <person name="Caufield P.W."/>
            <person name="Cui Y."/>
            <person name="Zhang H."/>
            <person name="O'Toole P.W."/>
        </authorList>
    </citation>
    <scope>NUCLEOTIDE SEQUENCE [LARGE SCALE GENOMIC DNA]</scope>
    <source>
        <strain evidence="11 12">DSM 12744</strain>
    </source>
</reference>